<name>A0A1A8PAU3_9TELE</name>
<feature type="non-terminal residue" evidence="2">
    <location>
        <position position="119"/>
    </location>
</feature>
<dbReference type="EMBL" id="HAEG01007008">
    <property type="protein sequence ID" value="SBR78164.1"/>
    <property type="molecule type" value="Transcribed_RNA"/>
</dbReference>
<protein>
    <submittedName>
        <fullName evidence="2">TRAF3 interacting protein 2</fullName>
    </submittedName>
</protein>
<reference evidence="2" key="2">
    <citation type="submission" date="2016-06" db="EMBL/GenBank/DDBJ databases">
        <title>The genome of a short-lived fish provides insights into sex chromosome evolution and the genetic control of aging.</title>
        <authorList>
            <person name="Reichwald K."/>
            <person name="Felder M."/>
            <person name="Petzold A."/>
            <person name="Koch P."/>
            <person name="Groth M."/>
            <person name="Platzer M."/>
        </authorList>
    </citation>
    <scope>NUCLEOTIDE SEQUENCE</scope>
    <source>
        <tissue evidence="2">Brain</tissue>
    </source>
</reference>
<proteinExistence type="predicted"/>
<sequence>HWRRPYNSKVIFPQLASAMSEVNRHSSVQQVPSARNIEFFPTNTIPCLPSLATPSGCADTTTREVDPCFVACGLQGLMKTKLYSSNKMILFMFYKIIYFTLQVVYNHALFYLQGMFYLK</sequence>
<organism evidence="2">
    <name type="scientific">Nothobranchius pienaari</name>
    <dbReference type="NCBI Taxonomy" id="704102"/>
    <lineage>
        <taxon>Eukaryota</taxon>
        <taxon>Metazoa</taxon>
        <taxon>Chordata</taxon>
        <taxon>Craniata</taxon>
        <taxon>Vertebrata</taxon>
        <taxon>Euteleostomi</taxon>
        <taxon>Actinopterygii</taxon>
        <taxon>Neopterygii</taxon>
        <taxon>Teleostei</taxon>
        <taxon>Neoteleostei</taxon>
        <taxon>Acanthomorphata</taxon>
        <taxon>Ovalentaria</taxon>
        <taxon>Atherinomorphae</taxon>
        <taxon>Cyprinodontiformes</taxon>
        <taxon>Nothobranchiidae</taxon>
        <taxon>Nothobranchius</taxon>
    </lineage>
</organism>
<reference evidence="2" key="1">
    <citation type="submission" date="2016-05" db="EMBL/GenBank/DDBJ databases">
        <authorList>
            <person name="Lavstsen T."/>
            <person name="Jespersen J.S."/>
        </authorList>
    </citation>
    <scope>NUCLEOTIDE SEQUENCE</scope>
    <source>
        <tissue evidence="2">Brain</tissue>
    </source>
</reference>
<feature type="non-terminal residue" evidence="2">
    <location>
        <position position="1"/>
    </location>
</feature>
<gene>
    <name evidence="2" type="primary">TRAF3IP2</name>
</gene>
<feature type="transmembrane region" description="Helical" evidence="1">
    <location>
        <begin position="88"/>
        <end position="112"/>
    </location>
</feature>
<keyword evidence="1" id="KW-0812">Transmembrane</keyword>
<evidence type="ECO:0000313" key="2">
    <source>
        <dbReference type="EMBL" id="SBR78164.1"/>
    </source>
</evidence>
<keyword evidence="1" id="KW-0472">Membrane</keyword>
<accession>A0A1A8PAU3</accession>
<dbReference type="AlphaFoldDB" id="A0A1A8PAU3"/>
<keyword evidence="1" id="KW-1133">Transmembrane helix</keyword>
<evidence type="ECO:0000256" key="1">
    <source>
        <dbReference type="SAM" id="Phobius"/>
    </source>
</evidence>